<dbReference type="FunFam" id="2.60.120.430:FF:000013">
    <property type="entry name" value="Putative receptor-like protein kinase"/>
    <property type="match status" value="1"/>
</dbReference>
<evidence type="ECO:0000313" key="15">
    <source>
        <dbReference type="EMBL" id="GKU94814.1"/>
    </source>
</evidence>
<dbReference type="GO" id="GO:0005524">
    <property type="term" value="F:ATP binding"/>
    <property type="evidence" value="ECO:0007669"/>
    <property type="project" value="UniProtKB-UniRule"/>
</dbReference>
<proteinExistence type="predicted"/>
<dbReference type="Pfam" id="PF07714">
    <property type="entry name" value="PK_Tyr_Ser-Thr"/>
    <property type="match status" value="2"/>
</dbReference>
<evidence type="ECO:0000256" key="6">
    <source>
        <dbReference type="ARBA" id="ARBA00022741"/>
    </source>
</evidence>
<keyword evidence="10 13" id="KW-0472">Membrane</keyword>
<keyword evidence="9 13" id="KW-1133">Transmembrane helix</keyword>
<comment type="caution">
    <text evidence="15">The sequence shown here is derived from an EMBL/GenBank/DDBJ whole genome shotgun (WGS) entry which is preliminary data.</text>
</comment>
<dbReference type="PROSITE" id="PS50011">
    <property type="entry name" value="PROTEIN_KINASE_DOM"/>
    <property type="match status" value="2"/>
</dbReference>
<dbReference type="PANTHER" id="PTHR27003">
    <property type="entry name" value="OS07G0166700 PROTEIN"/>
    <property type="match status" value="1"/>
</dbReference>
<evidence type="ECO:0000256" key="12">
    <source>
        <dbReference type="PROSITE-ProRule" id="PRU10141"/>
    </source>
</evidence>
<dbReference type="SUPFAM" id="SSF56112">
    <property type="entry name" value="Protein kinase-like (PK-like)"/>
    <property type="match status" value="2"/>
</dbReference>
<evidence type="ECO:0000313" key="16">
    <source>
        <dbReference type="Proteomes" id="UP001054252"/>
    </source>
</evidence>
<dbReference type="InterPro" id="IPR000719">
    <property type="entry name" value="Prot_kinase_dom"/>
</dbReference>
<evidence type="ECO:0000256" key="8">
    <source>
        <dbReference type="ARBA" id="ARBA00022840"/>
    </source>
</evidence>
<name>A0AAV5IAX9_9ROSI</name>
<keyword evidence="5" id="KW-0732">Signal</keyword>
<dbReference type="Gene3D" id="3.30.200.20">
    <property type="entry name" value="Phosphorylase Kinase, domain 1"/>
    <property type="match status" value="2"/>
</dbReference>
<organism evidence="15 16">
    <name type="scientific">Rubroshorea leprosula</name>
    <dbReference type="NCBI Taxonomy" id="152421"/>
    <lineage>
        <taxon>Eukaryota</taxon>
        <taxon>Viridiplantae</taxon>
        <taxon>Streptophyta</taxon>
        <taxon>Embryophyta</taxon>
        <taxon>Tracheophyta</taxon>
        <taxon>Spermatophyta</taxon>
        <taxon>Magnoliopsida</taxon>
        <taxon>eudicotyledons</taxon>
        <taxon>Gunneridae</taxon>
        <taxon>Pentapetalae</taxon>
        <taxon>rosids</taxon>
        <taxon>malvids</taxon>
        <taxon>Malvales</taxon>
        <taxon>Dipterocarpaceae</taxon>
        <taxon>Rubroshorea</taxon>
    </lineage>
</organism>
<feature type="binding site" evidence="12">
    <location>
        <position position="155"/>
    </location>
    <ligand>
        <name>ATP</name>
        <dbReference type="ChEBI" id="CHEBI:30616"/>
    </ligand>
</feature>
<keyword evidence="2" id="KW-0723">Serine/threonine-protein kinase</keyword>
<feature type="domain" description="Protein kinase" evidence="14">
    <location>
        <begin position="127"/>
        <end position="402"/>
    </location>
</feature>
<evidence type="ECO:0000256" key="3">
    <source>
        <dbReference type="ARBA" id="ARBA00022679"/>
    </source>
</evidence>
<dbReference type="InterPro" id="IPR001245">
    <property type="entry name" value="Ser-Thr/Tyr_kinase_cat_dom"/>
</dbReference>
<dbReference type="InterPro" id="IPR017441">
    <property type="entry name" value="Protein_kinase_ATP_BS"/>
</dbReference>
<dbReference type="InterPro" id="IPR011009">
    <property type="entry name" value="Kinase-like_dom_sf"/>
</dbReference>
<evidence type="ECO:0000256" key="4">
    <source>
        <dbReference type="ARBA" id="ARBA00022692"/>
    </source>
</evidence>
<evidence type="ECO:0000256" key="5">
    <source>
        <dbReference type="ARBA" id="ARBA00022729"/>
    </source>
</evidence>
<protein>
    <recommendedName>
        <fullName evidence="14">Protein kinase domain-containing protein</fullName>
    </recommendedName>
</protein>
<feature type="transmembrane region" description="Helical" evidence="13">
    <location>
        <begin position="44"/>
        <end position="68"/>
    </location>
</feature>
<evidence type="ECO:0000256" key="11">
    <source>
        <dbReference type="ARBA" id="ARBA00023180"/>
    </source>
</evidence>
<dbReference type="InterPro" id="IPR045272">
    <property type="entry name" value="ANXUR1/2-like"/>
</dbReference>
<dbReference type="EMBL" id="BPVZ01000008">
    <property type="protein sequence ID" value="GKU94814.1"/>
    <property type="molecule type" value="Genomic_DNA"/>
</dbReference>
<dbReference type="Gene3D" id="1.10.510.10">
    <property type="entry name" value="Transferase(Phosphotransferase) domain 1"/>
    <property type="match status" value="2"/>
</dbReference>
<dbReference type="PROSITE" id="PS00107">
    <property type="entry name" value="PROTEIN_KINASE_ATP"/>
    <property type="match status" value="2"/>
</dbReference>
<sequence length="1229" mass="136124">MNVCIGPSKDSPEQFTAFLNGVEIMDIMGESSVVIKPDKSTKTVFLVVGPVVGGLLVCVLAVGLFIVLKKRKRTSVKTSVWSLFSGHGGGSSDSKGTDRTINVSQVPNLNLGLRIPFAEIQSATNNFDEKLVIGRGGFGNVYKGQLKNGLTVAVKRSQPGSGQGFDEFLTEIMILSKIRHRHLVSLIGYCDERFEMILVYELMEKGTLRDHLYNTELPCLSWKQRLQICIGAASGLNYLHKGSTGGIIHRDIKTTNILLDENFNAKVADFGLSKSAPLNETHVNTGIKGTFGYLDPEYFQTQQLTEKSDVYSFGVVLLEVLCARPVIISKDPQLPMEQVNLAEWGLLCHRKGLLDTIVDPSIKGEINPNSLRKFAETVEKCLQEDSADRPSMGDVLWDLEYALQLQQTALYREPHEDSTIEATSAYTPPDHFFIDCGSKANASGSGGRTFVGDLIYPVSLSFTKRKSSVITNSQISDVLYQTARIFKQQSSYDFDIDTGGIYLVRLHFFNSTNVSTAIFDVSTAQFPLLKNFTILRSSTNDSNSPLINEFFLNITQGKFSIYFTPQRYSFAFINAIEVFLAPENFIPDKAPRPPNNSYSGILSRALQTIYRINVGGEKVTPDNDTLWRTWIPDDGFLNNPRMAKKSTPYSARPNYQGAFTEFIAPDPVYQTAIEMNIDSSKFSNTSNVTWSFIVSKNSSHFVRVHFCDIVGTSAGSITFNLYLNSVYPQKISPYDTAGDVGSPFYLDFVVDSDESGVMNICIGPSEDSLEHYTAFLNGVEIMGIMDESGLVIKSDETKKTVFLVVGLVVGGLFCVFAVGLFIVLKKRKRTPVETSIWLPLSVHGSESTHSRGTNGTMNVSPVPNLNLGLRIPFAEIQFATNNFDKKLLIGKGGFGNVYRGKLKNGLKVAVKRSQPGSSQGLPEFQTEIMILSKIRHRNLVSLIGYCDERFEMILVYEFMENGTLRDHLYGANLPCLPWKRRLQICIGAASGLNYLHKGSAGGIIHRDIKSTNILLGENLNAKVADFGLSKSAPMDQASVNTGIKGTFGYLDPEYFQTQKLTEKSDVYSFGVVLLEVLCARPAISRDPQLPREQVNLAEWGLICHRKGLLDTIVDPSIKSQINPNSLRKFAETAEKCLLEDGADRPSMGDVLWDLEYALQLQQTAVCREPHEDSTTEATSGFQMVNVQGLPSHSLQIERDDMPILRDSTTDESFPSASEVFSQLKINRAR</sequence>
<keyword evidence="7" id="KW-0418">Kinase</keyword>
<dbReference type="FunFam" id="1.10.510.10:FF:000252">
    <property type="entry name" value="Receptor-like protein kinase FERONIA"/>
    <property type="match status" value="2"/>
</dbReference>
<dbReference type="Pfam" id="PF12819">
    <property type="entry name" value="Malectin_like"/>
    <property type="match status" value="1"/>
</dbReference>
<evidence type="ECO:0000256" key="1">
    <source>
        <dbReference type="ARBA" id="ARBA00004479"/>
    </source>
</evidence>
<dbReference type="GO" id="GO:0004714">
    <property type="term" value="F:transmembrane receptor protein tyrosine kinase activity"/>
    <property type="evidence" value="ECO:0007669"/>
    <property type="project" value="InterPro"/>
</dbReference>
<dbReference type="InterPro" id="IPR024788">
    <property type="entry name" value="Malectin-like_Carb-bd_dom"/>
</dbReference>
<feature type="binding site" evidence="12">
    <location>
        <position position="911"/>
    </location>
    <ligand>
        <name>ATP</name>
        <dbReference type="ChEBI" id="CHEBI:30616"/>
    </ligand>
</feature>
<dbReference type="CDD" id="cd14066">
    <property type="entry name" value="STKc_IRAK"/>
    <property type="match status" value="2"/>
</dbReference>
<keyword evidence="3" id="KW-0808">Transferase</keyword>
<evidence type="ECO:0000256" key="2">
    <source>
        <dbReference type="ARBA" id="ARBA00022527"/>
    </source>
</evidence>
<dbReference type="PANTHER" id="PTHR27003:SF398">
    <property type="entry name" value="PROTEIN KINASE DOMAIN-CONTAINING PROTEIN"/>
    <property type="match status" value="1"/>
</dbReference>
<dbReference type="SMART" id="SM00220">
    <property type="entry name" value="S_TKc"/>
    <property type="match status" value="2"/>
</dbReference>
<evidence type="ECO:0000259" key="14">
    <source>
        <dbReference type="PROSITE" id="PS50011"/>
    </source>
</evidence>
<keyword evidence="16" id="KW-1185">Reference proteome</keyword>
<dbReference type="GO" id="GO:0005886">
    <property type="term" value="C:plasma membrane"/>
    <property type="evidence" value="ECO:0007669"/>
    <property type="project" value="TreeGrafter"/>
</dbReference>
<dbReference type="GO" id="GO:0009506">
    <property type="term" value="C:plasmodesma"/>
    <property type="evidence" value="ECO:0007669"/>
    <property type="project" value="TreeGrafter"/>
</dbReference>
<dbReference type="AlphaFoldDB" id="A0AAV5IAX9"/>
<evidence type="ECO:0000256" key="9">
    <source>
        <dbReference type="ARBA" id="ARBA00022989"/>
    </source>
</evidence>
<dbReference type="InterPro" id="IPR008271">
    <property type="entry name" value="Ser/Thr_kinase_AS"/>
</dbReference>
<gene>
    <name evidence="15" type="ORF">SLEP1_g8251</name>
</gene>
<dbReference type="FunFam" id="3.30.200.20:FF:000039">
    <property type="entry name" value="receptor-like protein kinase FERONIA"/>
    <property type="match status" value="2"/>
</dbReference>
<dbReference type="GO" id="GO:0004674">
    <property type="term" value="F:protein serine/threonine kinase activity"/>
    <property type="evidence" value="ECO:0007669"/>
    <property type="project" value="UniProtKB-KW"/>
</dbReference>
<dbReference type="Gene3D" id="2.60.120.430">
    <property type="entry name" value="Galactose-binding lectin"/>
    <property type="match status" value="2"/>
</dbReference>
<comment type="subcellular location">
    <subcellularLocation>
        <location evidence="1">Membrane</location>
        <topology evidence="1">Single-pass type I membrane protein</topology>
    </subcellularLocation>
</comment>
<feature type="transmembrane region" description="Helical" evidence="13">
    <location>
        <begin position="801"/>
        <end position="824"/>
    </location>
</feature>
<evidence type="ECO:0000256" key="7">
    <source>
        <dbReference type="ARBA" id="ARBA00022777"/>
    </source>
</evidence>
<keyword evidence="4 13" id="KW-0812">Transmembrane</keyword>
<dbReference type="Proteomes" id="UP001054252">
    <property type="component" value="Unassembled WGS sequence"/>
</dbReference>
<keyword evidence="8 12" id="KW-0067">ATP-binding</keyword>
<feature type="domain" description="Protein kinase" evidence="14">
    <location>
        <begin position="883"/>
        <end position="1157"/>
    </location>
</feature>
<evidence type="ECO:0000256" key="10">
    <source>
        <dbReference type="ARBA" id="ARBA00023136"/>
    </source>
</evidence>
<accession>A0AAV5IAX9</accession>
<dbReference type="PROSITE" id="PS00108">
    <property type="entry name" value="PROTEIN_KINASE_ST"/>
    <property type="match status" value="2"/>
</dbReference>
<keyword evidence="6 12" id="KW-0547">Nucleotide-binding</keyword>
<reference evidence="15 16" key="1">
    <citation type="journal article" date="2021" name="Commun. Biol.">
        <title>The genome of Shorea leprosula (Dipterocarpaceae) highlights the ecological relevance of drought in aseasonal tropical rainforests.</title>
        <authorList>
            <person name="Ng K.K.S."/>
            <person name="Kobayashi M.J."/>
            <person name="Fawcett J.A."/>
            <person name="Hatakeyama M."/>
            <person name="Paape T."/>
            <person name="Ng C.H."/>
            <person name="Ang C.C."/>
            <person name="Tnah L.H."/>
            <person name="Lee C.T."/>
            <person name="Nishiyama T."/>
            <person name="Sese J."/>
            <person name="O'Brien M.J."/>
            <person name="Copetti D."/>
            <person name="Mohd Noor M.I."/>
            <person name="Ong R.C."/>
            <person name="Putra M."/>
            <person name="Sireger I.Z."/>
            <person name="Indrioko S."/>
            <person name="Kosugi Y."/>
            <person name="Izuno A."/>
            <person name="Isagi Y."/>
            <person name="Lee S.L."/>
            <person name="Shimizu K.K."/>
        </authorList>
    </citation>
    <scope>NUCLEOTIDE SEQUENCE [LARGE SCALE GENOMIC DNA]</scope>
    <source>
        <strain evidence="15">214</strain>
    </source>
</reference>
<keyword evidence="11" id="KW-0325">Glycoprotein</keyword>
<evidence type="ECO:0000256" key="13">
    <source>
        <dbReference type="SAM" id="Phobius"/>
    </source>
</evidence>